<dbReference type="WBParaSite" id="TREG1_24190.1">
    <property type="protein sequence ID" value="TREG1_24190.1"/>
    <property type="gene ID" value="TREG1_24190"/>
</dbReference>
<protein>
    <submittedName>
        <fullName evidence="2">Uncharacterized protein</fullName>
    </submittedName>
</protein>
<dbReference type="Proteomes" id="UP000050795">
    <property type="component" value="Unassembled WGS sequence"/>
</dbReference>
<accession>A0AA85JDR6</accession>
<evidence type="ECO:0000313" key="1">
    <source>
        <dbReference type="Proteomes" id="UP000050795"/>
    </source>
</evidence>
<sequence length="130" mass="13782">MFLSFLGGVAKVLSLSRFLRETTLRHSLASSSLIVMGFICLLLTGVDEACSASPWATGAAGFRPLVRLFFTAVFPLLSLEGLSSIVGEAWVSGMWWVFFCAVGHSLIGKVASGTCAVLSMTLVTSSLSEQ</sequence>
<organism evidence="1 2">
    <name type="scientific">Trichobilharzia regenti</name>
    <name type="common">Nasal bird schistosome</name>
    <dbReference type="NCBI Taxonomy" id="157069"/>
    <lineage>
        <taxon>Eukaryota</taxon>
        <taxon>Metazoa</taxon>
        <taxon>Spiralia</taxon>
        <taxon>Lophotrochozoa</taxon>
        <taxon>Platyhelminthes</taxon>
        <taxon>Trematoda</taxon>
        <taxon>Digenea</taxon>
        <taxon>Strigeidida</taxon>
        <taxon>Schistosomatoidea</taxon>
        <taxon>Schistosomatidae</taxon>
        <taxon>Trichobilharzia</taxon>
    </lineage>
</organism>
<keyword evidence="1" id="KW-1185">Reference proteome</keyword>
<proteinExistence type="predicted"/>
<reference evidence="1" key="1">
    <citation type="submission" date="2022-06" db="EMBL/GenBank/DDBJ databases">
        <authorList>
            <person name="Berger JAMES D."/>
            <person name="Berger JAMES D."/>
        </authorList>
    </citation>
    <scope>NUCLEOTIDE SEQUENCE [LARGE SCALE GENOMIC DNA]</scope>
</reference>
<evidence type="ECO:0000313" key="2">
    <source>
        <dbReference type="WBParaSite" id="TREG1_24190.1"/>
    </source>
</evidence>
<name>A0AA85JDR6_TRIRE</name>
<reference evidence="2" key="2">
    <citation type="submission" date="2023-11" db="UniProtKB">
        <authorList>
            <consortium name="WormBaseParasite"/>
        </authorList>
    </citation>
    <scope>IDENTIFICATION</scope>
</reference>
<dbReference type="AlphaFoldDB" id="A0AA85JDR6"/>